<dbReference type="AlphaFoldDB" id="A0A4Y2AWE5"/>
<comment type="caution">
    <text evidence="1">The sequence shown here is derived from an EMBL/GenBank/DDBJ whole genome shotgun (WGS) entry which is preliminary data.</text>
</comment>
<proteinExistence type="predicted"/>
<evidence type="ECO:0000313" key="1">
    <source>
        <dbReference type="EMBL" id="GBL83475.1"/>
    </source>
</evidence>
<dbReference type="Proteomes" id="UP000499080">
    <property type="component" value="Unassembled WGS sequence"/>
</dbReference>
<protein>
    <submittedName>
        <fullName evidence="1">Uncharacterized protein</fullName>
    </submittedName>
</protein>
<sequence>MDNVALFTNIPESTKHREHEHHLCKVATKIDSKSLRKIVTVLSIPLYELALRTKLQRDSKTFTRTQTHPSITEPPSSIFTNPTLIELRQEIGQYDWLASPKADDLGLCSRAYTFY</sequence>
<evidence type="ECO:0000313" key="2">
    <source>
        <dbReference type="Proteomes" id="UP000499080"/>
    </source>
</evidence>
<gene>
    <name evidence="1" type="ORF">AVEN_196334_1</name>
</gene>
<organism evidence="1 2">
    <name type="scientific">Araneus ventricosus</name>
    <name type="common">Orbweaver spider</name>
    <name type="synonym">Epeira ventricosa</name>
    <dbReference type="NCBI Taxonomy" id="182803"/>
    <lineage>
        <taxon>Eukaryota</taxon>
        <taxon>Metazoa</taxon>
        <taxon>Ecdysozoa</taxon>
        <taxon>Arthropoda</taxon>
        <taxon>Chelicerata</taxon>
        <taxon>Arachnida</taxon>
        <taxon>Araneae</taxon>
        <taxon>Araneomorphae</taxon>
        <taxon>Entelegynae</taxon>
        <taxon>Araneoidea</taxon>
        <taxon>Araneidae</taxon>
        <taxon>Araneus</taxon>
    </lineage>
</organism>
<name>A0A4Y2AWE5_ARAVE</name>
<accession>A0A4Y2AWE5</accession>
<keyword evidence="2" id="KW-1185">Reference proteome</keyword>
<dbReference type="EMBL" id="BGPR01000033">
    <property type="protein sequence ID" value="GBL83475.1"/>
    <property type="molecule type" value="Genomic_DNA"/>
</dbReference>
<reference evidence="1 2" key="1">
    <citation type="journal article" date="2019" name="Sci. Rep.">
        <title>Orb-weaving spider Araneus ventricosus genome elucidates the spidroin gene catalogue.</title>
        <authorList>
            <person name="Kono N."/>
            <person name="Nakamura H."/>
            <person name="Ohtoshi R."/>
            <person name="Moran D.A.P."/>
            <person name="Shinohara A."/>
            <person name="Yoshida Y."/>
            <person name="Fujiwara M."/>
            <person name="Mori M."/>
            <person name="Tomita M."/>
            <person name="Arakawa K."/>
        </authorList>
    </citation>
    <scope>NUCLEOTIDE SEQUENCE [LARGE SCALE GENOMIC DNA]</scope>
</reference>